<dbReference type="InterPro" id="IPR035914">
    <property type="entry name" value="Sperma_CUB_dom_sf"/>
</dbReference>
<dbReference type="PRINTS" id="PR00722">
    <property type="entry name" value="CHYMOTRYPSIN"/>
</dbReference>
<dbReference type="Gene3D" id="2.40.10.10">
    <property type="entry name" value="Trypsin-like serine proteases"/>
    <property type="match status" value="2"/>
</dbReference>
<dbReference type="SMART" id="SM00020">
    <property type="entry name" value="Tryp_SPc"/>
    <property type="match status" value="1"/>
</dbReference>
<comment type="caution">
    <text evidence="8">Lacks conserved residue(s) required for the propagation of feature annotation.</text>
</comment>
<accession>A0A1Q3FR95</accession>
<evidence type="ECO:0000256" key="2">
    <source>
        <dbReference type="ARBA" id="ARBA00022525"/>
    </source>
</evidence>
<dbReference type="GO" id="GO:0006508">
    <property type="term" value="P:proteolysis"/>
    <property type="evidence" value="ECO:0007669"/>
    <property type="project" value="UniProtKB-KW"/>
</dbReference>
<keyword evidence="4" id="KW-0378">Hydrolase</keyword>
<evidence type="ECO:0000256" key="7">
    <source>
        <dbReference type="ARBA" id="ARBA00024195"/>
    </source>
</evidence>
<dbReference type="GO" id="GO:0035008">
    <property type="term" value="P:positive regulation of melanization defense response"/>
    <property type="evidence" value="ECO:0007669"/>
    <property type="project" value="UniProtKB-ARBA"/>
</dbReference>
<dbReference type="InterPro" id="IPR001314">
    <property type="entry name" value="Peptidase_S1A"/>
</dbReference>
<evidence type="ECO:0000256" key="3">
    <source>
        <dbReference type="ARBA" id="ARBA00022670"/>
    </source>
</evidence>
<keyword evidence="3 12" id="KW-0645">Protease</keyword>
<dbReference type="Pfam" id="PF00431">
    <property type="entry name" value="CUB"/>
    <property type="match status" value="1"/>
</dbReference>
<dbReference type="PANTHER" id="PTHR24252:SF7">
    <property type="entry name" value="HYALIN"/>
    <property type="match status" value="1"/>
</dbReference>
<reference evidence="12" key="1">
    <citation type="submission" date="2017-01" db="EMBL/GenBank/DDBJ databases">
        <title>A deep insight into the sialotranscriptome of adult male and female Cluex tarsalis mosquitoes.</title>
        <authorList>
            <person name="Ribeiro J.M."/>
            <person name="Moreira F."/>
            <person name="Bernard K.A."/>
            <person name="Calvo E."/>
        </authorList>
    </citation>
    <scope>NUCLEOTIDE SEQUENCE</scope>
    <source>
        <strain evidence="12">Kern County</strain>
        <tissue evidence="12">Salivary glands</tissue>
    </source>
</reference>
<dbReference type="GO" id="GO:0160032">
    <property type="term" value="P:Toll receptor ligand protein activation cascade"/>
    <property type="evidence" value="ECO:0007669"/>
    <property type="project" value="UniProtKB-ARBA"/>
</dbReference>
<dbReference type="FunFam" id="2.40.10.10:FF:000015">
    <property type="entry name" value="Atrial natriuretic peptide-converting enzyme"/>
    <property type="match status" value="1"/>
</dbReference>
<protein>
    <submittedName>
        <fullName evidence="12">Putative venom serine protease 34</fullName>
    </submittedName>
</protein>
<dbReference type="InterPro" id="IPR009003">
    <property type="entry name" value="Peptidase_S1_PA"/>
</dbReference>
<dbReference type="Gene3D" id="2.60.120.290">
    <property type="entry name" value="Spermadhesin, CUB domain"/>
    <property type="match status" value="1"/>
</dbReference>
<dbReference type="CDD" id="cd00041">
    <property type="entry name" value="CUB"/>
    <property type="match status" value="1"/>
</dbReference>
<evidence type="ECO:0000256" key="9">
    <source>
        <dbReference type="SAM" id="SignalP"/>
    </source>
</evidence>
<feature type="domain" description="CUB" evidence="10">
    <location>
        <begin position="27"/>
        <end position="140"/>
    </location>
</feature>
<proteinExistence type="inferred from homology"/>
<dbReference type="SUPFAM" id="SSF49854">
    <property type="entry name" value="Spermadhesin, CUB domain"/>
    <property type="match status" value="1"/>
</dbReference>
<evidence type="ECO:0000256" key="6">
    <source>
        <dbReference type="ARBA" id="ARBA00023157"/>
    </source>
</evidence>
<dbReference type="EMBL" id="GFDL01004997">
    <property type="protein sequence ID" value="JAV30048.1"/>
    <property type="molecule type" value="Transcribed_RNA"/>
</dbReference>
<dbReference type="GO" id="GO:0005576">
    <property type="term" value="C:extracellular region"/>
    <property type="evidence" value="ECO:0007669"/>
    <property type="project" value="UniProtKB-SubCell"/>
</dbReference>
<keyword evidence="2" id="KW-0964">Secreted</keyword>
<evidence type="ECO:0000256" key="8">
    <source>
        <dbReference type="PROSITE-ProRule" id="PRU00059"/>
    </source>
</evidence>
<keyword evidence="6" id="KW-1015">Disulfide bond</keyword>
<dbReference type="SMART" id="SM00042">
    <property type="entry name" value="CUB"/>
    <property type="match status" value="1"/>
</dbReference>
<dbReference type="AlphaFoldDB" id="A0A1Q3FR95"/>
<dbReference type="GO" id="GO:0004252">
    <property type="term" value="F:serine-type endopeptidase activity"/>
    <property type="evidence" value="ECO:0007669"/>
    <property type="project" value="InterPro"/>
</dbReference>
<evidence type="ECO:0000313" key="12">
    <source>
        <dbReference type="EMBL" id="JAV30048.1"/>
    </source>
</evidence>
<dbReference type="InterPro" id="IPR043504">
    <property type="entry name" value="Peptidase_S1_PA_chymotrypsin"/>
</dbReference>
<dbReference type="InterPro" id="IPR018114">
    <property type="entry name" value="TRYPSIN_HIS"/>
</dbReference>
<dbReference type="PROSITE" id="PS00134">
    <property type="entry name" value="TRYPSIN_HIS"/>
    <property type="match status" value="1"/>
</dbReference>
<dbReference type="PROSITE" id="PS50240">
    <property type="entry name" value="TRYPSIN_DOM"/>
    <property type="match status" value="1"/>
</dbReference>
<dbReference type="InterPro" id="IPR000859">
    <property type="entry name" value="CUB_dom"/>
</dbReference>
<dbReference type="GO" id="GO:0050832">
    <property type="term" value="P:defense response to fungus"/>
    <property type="evidence" value="ECO:0007669"/>
    <property type="project" value="UniProtKB-ARBA"/>
</dbReference>
<sequence length="397" mass="42951">MKSYTLLSLVIISVLELSDGQVSYAGCDYIYNFESRAVGYIQSPNYPNYYAPRTNCRFTIQAPANNYLYAQCYDMYLPSTYGCYYDKLVVSPTGDATLRDGQAYCGSTTFDVASSGNKLVVALQTSSFYGGRFRCQITAMPPRCSCGTRKTPLIVGGVSTQPNEFPMAAALIDAVSKSLVCGATIITDRHALTASHCLTGRQIARTALLVGDHNMTSGTDTSYTKLMRISTFTTHPSYNETAKTDDIALVRTVEQIVFNAGVNRACLPFLYAGASFDNVNLEALGWGTTEFGGPMAEDLQKVTLQVTPLGTCRSQLASYGAVQNNQLCTFSVDKDSCQYDSGGPLLYTNPTGNTVYAVGVIDYGITCASKYPSVSARVTSYLGWIEANTGGFAYCEK</sequence>
<dbReference type="Pfam" id="PF00089">
    <property type="entry name" value="Trypsin"/>
    <property type="match status" value="1"/>
</dbReference>
<evidence type="ECO:0000256" key="5">
    <source>
        <dbReference type="ARBA" id="ARBA00022825"/>
    </source>
</evidence>
<name>A0A1Q3FR95_CULTA</name>
<dbReference type="PANTHER" id="PTHR24252">
    <property type="entry name" value="ACROSIN-RELATED"/>
    <property type="match status" value="1"/>
</dbReference>
<evidence type="ECO:0000256" key="4">
    <source>
        <dbReference type="ARBA" id="ARBA00022801"/>
    </source>
</evidence>
<dbReference type="CDD" id="cd00190">
    <property type="entry name" value="Tryp_SPc"/>
    <property type="match status" value="1"/>
</dbReference>
<organism evidence="12">
    <name type="scientific">Culex tarsalis</name>
    <name type="common">Encephalitis mosquito</name>
    <dbReference type="NCBI Taxonomy" id="7177"/>
    <lineage>
        <taxon>Eukaryota</taxon>
        <taxon>Metazoa</taxon>
        <taxon>Ecdysozoa</taxon>
        <taxon>Arthropoda</taxon>
        <taxon>Hexapoda</taxon>
        <taxon>Insecta</taxon>
        <taxon>Pterygota</taxon>
        <taxon>Neoptera</taxon>
        <taxon>Endopterygota</taxon>
        <taxon>Diptera</taxon>
        <taxon>Nematocera</taxon>
        <taxon>Culicoidea</taxon>
        <taxon>Culicidae</taxon>
        <taxon>Culicinae</taxon>
        <taxon>Culicini</taxon>
        <taxon>Culex</taxon>
        <taxon>Culex</taxon>
    </lineage>
</organism>
<evidence type="ECO:0000256" key="1">
    <source>
        <dbReference type="ARBA" id="ARBA00004613"/>
    </source>
</evidence>
<dbReference type="PROSITE" id="PS01180">
    <property type="entry name" value="CUB"/>
    <property type="match status" value="1"/>
</dbReference>
<feature type="domain" description="Peptidase S1" evidence="11">
    <location>
        <begin position="154"/>
        <end position="390"/>
    </location>
</feature>
<feature type="chain" id="PRO_5013383799" evidence="9">
    <location>
        <begin position="21"/>
        <end position="397"/>
    </location>
</feature>
<feature type="signal peptide" evidence="9">
    <location>
        <begin position="1"/>
        <end position="20"/>
    </location>
</feature>
<dbReference type="InterPro" id="IPR001254">
    <property type="entry name" value="Trypsin_dom"/>
</dbReference>
<keyword evidence="9" id="KW-0732">Signal</keyword>
<dbReference type="SUPFAM" id="SSF50494">
    <property type="entry name" value="Trypsin-like serine proteases"/>
    <property type="match status" value="1"/>
</dbReference>
<keyword evidence="5" id="KW-0720">Serine protease</keyword>
<comment type="similarity">
    <text evidence="7">Belongs to the peptidase S1 family. CLIP subfamily.</text>
</comment>
<evidence type="ECO:0000259" key="10">
    <source>
        <dbReference type="PROSITE" id="PS01180"/>
    </source>
</evidence>
<evidence type="ECO:0000259" key="11">
    <source>
        <dbReference type="PROSITE" id="PS50240"/>
    </source>
</evidence>
<comment type="subcellular location">
    <subcellularLocation>
        <location evidence="1">Secreted</location>
    </subcellularLocation>
</comment>